<sequence>MNSIFESHHTNEIIDRIKQLRPDSQPCWGKMNVAQMLAHCSAFQEIAMGNSSSSRSWLGLVIGRFVKPTVYNDKPLPKNMSTIPSIMIVDERDDFDIEKETLIQKIITFQNNGPEKCTTRPHPFFGKLSPEEWGKCIYKHLDHHLKQFGV</sequence>
<dbReference type="Pfam" id="PF07606">
    <property type="entry name" value="DUF1569"/>
    <property type="match status" value="1"/>
</dbReference>
<dbReference type="InterPro" id="IPR034660">
    <property type="entry name" value="DinB/YfiT-like"/>
</dbReference>
<keyword evidence="2" id="KW-1185">Reference proteome</keyword>
<name>A0A919Y021_9BACL</name>
<dbReference type="InterPro" id="IPR011463">
    <property type="entry name" value="DUF1569"/>
</dbReference>
<comment type="caution">
    <text evidence="1">The sequence shown here is derived from an EMBL/GenBank/DDBJ whole genome shotgun (WGS) entry which is preliminary data.</text>
</comment>
<dbReference type="EMBL" id="BORR01000022">
    <property type="protein sequence ID" value="GIO39515.1"/>
    <property type="molecule type" value="Genomic_DNA"/>
</dbReference>
<gene>
    <name evidence="1" type="ORF">J41TS12_43760</name>
</gene>
<accession>A0A919Y021</accession>
<evidence type="ECO:0000313" key="2">
    <source>
        <dbReference type="Proteomes" id="UP000681162"/>
    </source>
</evidence>
<dbReference type="Gene3D" id="1.20.120.450">
    <property type="entry name" value="dinb family like domain"/>
    <property type="match status" value="1"/>
</dbReference>
<dbReference type="Proteomes" id="UP000681162">
    <property type="component" value="Unassembled WGS sequence"/>
</dbReference>
<organism evidence="1 2">
    <name type="scientific">Paenibacillus antibioticophila</name>
    <dbReference type="NCBI Taxonomy" id="1274374"/>
    <lineage>
        <taxon>Bacteria</taxon>
        <taxon>Bacillati</taxon>
        <taxon>Bacillota</taxon>
        <taxon>Bacilli</taxon>
        <taxon>Bacillales</taxon>
        <taxon>Paenibacillaceae</taxon>
        <taxon>Paenibacillus</taxon>
    </lineage>
</organism>
<dbReference type="RefSeq" id="WP_212942831.1">
    <property type="nucleotide sequence ID" value="NZ_BORR01000022.1"/>
</dbReference>
<reference evidence="1 2" key="1">
    <citation type="submission" date="2021-03" db="EMBL/GenBank/DDBJ databases">
        <title>Antimicrobial resistance genes in bacteria isolated from Japanese honey, and their potential for conferring macrolide and lincosamide resistance in the American foulbrood pathogen Paenibacillus larvae.</title>
        <authorList>
            <person name="Okamoto M."/>
            <person name="Kumagai M."/>
            <person name="Kanamori H."/>
            <person name="Takamatsu D."/>
        </authorList>
    </citation>
    <scope>NUCLEOTIDE SEQUENCE [LARGE SCALE GENOMIC DNA]</scope>
    <source>
        <strain evidence="1 2">J41TS12</strain>
    </source>
</reference>
<protein>
    <recommendedName>
        <fullName evidence="3">DUF1569 domain-containing protein</fullName>
    </recommendedName>
</protein>
<proteinExistence type="predicted"/>
<evidence type="ECO:0008006" key="3">
    <source>
        <dbReference type="Google" id="ProtNLM"/>
    </source>
</evidence>
<evidence type="ECO:0000313" key="1">
    <source>
        <dbReference type="EMBL" id="GIO39515.1"/>
    </source>
</evidence>
<dbReference type="AlphaFoldDB" id="A0A919Y021"/>